<accession>A0A9X2CF13</accession>
<dbReference type="PROSITE" id="PS51257">
    <property type="entry name" value="PROKAR_LIPOPROTEIN"/>
    <property type="match status" value="1"/>
</dbReference>
<evidence type="ECO:0008006" key="4">
    <source>
        <dbReference type="Google" id="ProtNLM"/>
    </source>
</evidence>
<dbReference type="RefSeq" id="WP_248951894.1">
    <property type="nucleotide sequence ID" value="NZ_JAKILB010000021.1"/>
</dbReference>
<protein>
    <recommendedName>
        <fullName evidence="4">OmpA-like domain-containing protein</fullName>
    </recommendedName>
</protein>
<evidence type="ECO:0000313" key="2">
    <source>
        <dbReference type="EMBL" id="MCL1140928.1"/>
    </source>
</evidence>
<dbReference type="Proteomes" id="UP001139293">
    <property type="component" value="Unassembled WGS sequence"/>
</dbReference>
<reference evidence="2" key="1">
    <citation type="submission" date="2022-01" db="EMBL/GenBank/DDBJ databases">
        <title>Whole genome-based taxonomy of the Shewanellaceae.</title>
        <authorList>
            <person name="Martin-Rodriguez A.J."/>
        </authorList>
    </citation>
    <scope>NUCLEOTIDE SEQUENCE</scope>
    <source>
        <strain evidence="2">KCTC 23973</strain>
    </source>
</reference>
<dbReference type="InterPro" id="IPR006664">
    <property type="entry name" value="OMP_bac"/>
</dbReference>
<feature type="chain" id="PRO_5040720355" description="OmpA-like domain-containing protein" evidence="1">
    <location>
        <begin position="24"/>
        <end position="196"/>
    </location>
</feature>
<evidence type="ECO:0000256" key="1">
    <source>
        <dbReference type="SAM" id="SignalP"/>
    </source>
</evidence>
<sequence>MRIFLTQLLFITALLLQGCAETAAPFAVAPQTRDLLDSDTDGVINARDKCAATSKGAIIDNDGCPSPNITVKEDFRVIMFGFDRDTLDAQQADKWRGIVGRLAQKQSPSLYLVGDTSVEGSEDYNHALAKRRVDYITQLAVEQGFPADAIKEEVYYKQNHIPQAVSGREHRLVAVATWQESGTAMMWNIYTSERSK</sequence>
<dbReference type="EMBL" id="JAKILB010000021">
    <property type="protein sequence ID" value="MCL1140928.1"/>
    <property type="molecule type" value="Genomic_DNA"/>
</dbReference>
<dbReference type="PRINTS" id="PR01021">
    <property type="entry name" value="OMPADOMAIN"/>
</dbReference>
<keyword evidence="3" id="KW-1185">Reference proteome</keyword>
<evidence type="ECO:0000313" key="3">
    <source>
        <dbReference type="Proteomes" id="UP001139293"/>
    </source>
</evidence>
<dbReference type="SUPFAM" id="SSF103088">
    <property type="entry name" value="OmpA-like"/>
    <property type="match status" value="1"/>
</dbReference>
<dbReference type="GO" id="GO:0016020">
    <property type="term" value="C:membrane"/>
    <property type="evidence" value="ECO:0007669"/>
    <property type="project" value="InterPro"/>
</dbReference>
<gene>
    <name evidence="2" type="ORF">L2740_20515</name>
</gene>
<keyword evidence="1" id="KW-0732">Signal</keyword>
<organism evidence="2 3">
    <name type="scientific">Shewanella pneumatophori</name>
    <dbReference type="NCBI Taxonomy" id="314092"/>
    <lineage>
        <taxon>Bacteria</taxon>
        <taxon>Pseudomonadati</taxon>
        <taxon>Pseudomonadota</taxon>
        <taxon>Gammaproteobacteria</taxon>
        <taxon>Alteromonadales</taxon>
        <taxon>Shewanellaceae</taxon>
        <taxon>Shewanella</taxon>
    </lineage>
</organism>
<dbReference type="Gene3D" id="3.30.1330.60">
    <property type="entry name" value="OmpA-like domain"/>
    <property type="match status" value="1"/>
</dbReference>
<proteinExistence type="predicted"/>
<name>A0A9X2CF13_9GAMM</name>
<comment type="caution">
    <text evidence="2">The sequence shown here is derived from an EMBL/GenBank/DDBJ whole genome shotgun (WGS) entry which is preliminary data.</text>
</comment>
<dbReference type="AlphaFoldDB" id="A0A9X2CF13"/>
<feature type="signal peptide" evidence="1">
    <location>
        <begin position="1"/>
        <end position="23"/>
    </location>
</feature>
<dbReference type="InterPro" id="IPR036737">
    <property type="entry name" value="OmpA-like_sf"/>
</dbReference>